<feature type="compositionally biased region" description="Polar residues" evidence="1">
    <location>
        <begin position="1"/>
        <end position="16"/>
    </location>
</feature>
<evidence type="ECO:0000313" key="2">
    <source>
        <dbReference type="EMBL" id="KAI3938233.1"/>
    </source>
</evidence>
<dbReference type="EMBL" id="JAJJMB010005553">
    <property type="protein sequence ID" value="KAI3938233.1"/>
    <property type="molecule type" value="Genomic_DNA"/>
</dbReference>
<feature type="region of interest" description="Disordered" evidence="1">
    <location>
        <begin position="1"/>
        <end position="35"/>
    </location>
</feature>
<proteinExistence type="predicted"/>
<feature type="non-terminal residue" evidence="2">
    <location>
        <position position="68"/>
    </location>
</feature>
<protein>
    <submittedName>
        <fullName evidence="2">Uncharacterized protein</fullName>
    </submittedName>
</protein>
<dbReference type="AlphaFoldDB" id="A0AAD4T5B6"/>
<feature type="compositionally biased region" description="Basic and acidic residues" evidence="1">
    <location>
        <begin position="18"/>
        <end position="30"/>
    </location>
</feature>
<comment type="caution">
    <text evidence="2">The sequence shown here is derived from an EMBL/GenBank/DDBJ whole genome shotgun (WGS) entry which is preliminary data.</text>
</comment>
<feature type="non-terminal residue" evidence="2">
    <location>
        <position position="1"/>
    </location>
</feature>
<keyword evidence="3" id="KW-1185">Reference proteome</keyword>
<accession>A0AAD4T5B6</accession>
<dbReference type="Proteomes" id="UP001202328">
    <property type="component" value="Unassembled WGS sequence"/>
</dbReference>
<organism evidence="2 3">
    <name type="scientific">Papaver atlanticum</name>
    <dbReference type="NCBI Taxonomy" id="357466"/>
    <lineage>
        <taxon>Eukaryota</taxon>
        <taxon>Viridiplantae</taxon>
        <taxon>Streptophyta</taxon>
        <taxon>Embryophyta</taxon>
        <taxon>Tracheophyta</taxon>
        <taxon>Spermatophyta</taxon>
        <taxon>Magnoliopsida</taxon>
        <taxon>Ranunculales</taxon>
        <taxon>Papaveraceae</taxon>
        <taxon>Papaveroideae</taxon>
        <taxon>Papaver</taxon>
    </lineage>
</organism>
<gene>
    <name evidence="2" type="ORF">MKW98_031181</name>
</gene>
<evidence type="ECO:0000256" key="1">
    <source>
        <dbReference type="SAM" id="MobiDB-lite"/>
    </source>
</evidence>
<sequence length="68" mass="7419">TATLGTDSTEVPSASTPKYEHTTPECEEKVTPSNDVVEPSQYGMWALSDLNKNVKELQVEKGLQNPTP</sequence>
<name>A0AAD4T5B6_9MAGN</name>
<reference evidence="2" key="1">
    <citation type="submission" date="2022-04" db="EMBL/GenBank/DDBJ databases">
        <title>A functionally conserved STORR gene fusion in Papaver species that diverged 16.8 million years ago.</title>
        <authorList>
            <person name="Catania T."/>
        </authorList>
    </citation>
    <scope>NUCLEOTIDE SEQUENCE</scope>
    <source>
        <strain evidence="2">S-188037</strain>
    </source>
</reference>
<evidence type="ECO:0000313" key="3">
    <source>
        <dbReference type="Proteomes" id="UP001202328"/>
    </source>
</evidence>